<keyword evidence="3" id="KW-1185">Reference proteome</keyword>
<name>A0A848MJ98_9GAMM</name>
<organism evidence="2 3">
    <name type="scientific">Rouxiella aceris</name>
    <dbReference type="NCBI Taxonomy" id="2703884"/>
    <lineage>
        <taxon>Bacteria</taxon>
        <taxon>Pseudomonadati</taxon>
        <taxon>Pseudomonadota</taxon>
        <taxon>Gammaproteobacteria</taxon>
        <taxon>Enterobacterales</taxon>
        <taxon>Yersiniaceae</taxon>
        <taxon>Rouxiella</taxon>
    </lineage>
</organism>
<proteinExistence type="predicted"/>
<dbReference type="Pfam" id="PF05069">
    <property type="entry name" value="Phage_tail_S"/>
    <property type="match status" value="1"/>
</dbReference>
<evidence type="ECO:0000256" key="1">
    <source>
        <dbReference type="SAM" id="MobiDB-lite"/>
    </source>
</evidence>
<protein>
    <submittedName>
        <fullName evidence="2">Phage virion morphogenesis protein</fullName>
    </submittedName>
</protein>
<dbReference type="InterPro" id="IPR006522">
    <property type="entry name" value="Phage_virion_morphogenesis"/>
</dbReference>
<accession>A0A848MJ98</accession>
<evidence type="ECO:0000313" key="3">
    <source>
        <dbReference type="Proteomes" id="UP000585363"/>
    </source>
</evidence>
<reference evidence="2 3" key="1">
    <citation type="submission" date="2020-01" db="EMBL/GenBank/DDBJ databases">
        <authorList>
            <person name="Lee S.D."/>
        </authorList>
    </citation>
    <scope>NUCLEOTIDE SEQUENCE [LARGE SCALE GENOMIC DNA]</scope>
    <source>
        <strain evidence="2 3">SAP-1</strain>
    </source>
</reference>
<dbReference type="NCBIfam" id="TIGR01635">
    <property type="entry name" value="tail_comp_S"/>
    <property type="match status" value="1"/>
</dbReference>
<dbReference type="AlphaFoldDB" id="A0A848MJ98"/>
<feature type="compositionally biased region" description="Basic residues" evidence="1">
    <location>
        <begin position="55"/>
        <end position="66"/>
    </location>
</feature>
<comment type="caution">
    <text evidence="2">The sequence shown here is derived from an EMBL/GenBank/DDBJ whole genome shotgun (WGS) entry which is preliminary data.</text>
</comment>
<sequence length="149" mass="16916">MSEFKAFDDKLAGLLASLSPACRRQMAAEIAKRLRANQQQRIKRQQAPDGSPYAGRKRQPIRGKKGRVKREMFAKMRTTRYLKAKGSTEAATVEFAGKVQRIARIHQEGLKDKPNRHSQPVQYEARPLLGFSAADRQIVEDVILSRLIE</sequence>
<dbReference type="RefSeq" id="WP_169402897.1">
    <property type="nucleotide sequence ID" value="NZ_JAADJU010000004.1"/>
</dbReference>
<dbReference type="EMBL" id="JAADJU010000004">
    <property type="protein sequence ID" value="NMP27209.1"/>
    <property type="molecule type" value="Genomic_DNA"/>
</dbReference>
<gene>
    <name evidence="2" type="ORF">GW590_10065</name>
</gene>
<reference evidence="2 3" key="2">
    <citation type="submission" date="2020-06" db="EMBL/GenBank/DDBJ databases">
        <title>Polyphasic characterization of a Rahnella strain isolated from tree sap.</title>
        <authorList>
            <person name="Kim I.S."/>
        </authorList>
    </citation>
    <scope>NUCLEOTIDE SEQUENCE [LARGE SCALE GENOMIC DNA]</scope>
    <source>
        <strain evidence="2 3">SAP-1</strain>
    </source>
</reference>
<dbReference type="Proteomes" id="UP000585363">
    <property type="component" value="Unassembled WGS sequence"/>
</dbReference>
<evidence type="ECO:0000313" key="2">
    <source>
        <dbReference type="EMBL" id="NMP27209.1"/>
    </source>
</evidence>
<feature type="region of interest" description="Disordered" evidence="1">
    <location>
        <begin position="34"/>
        <end position="66"/>
    </location>
</feature>